<dbReference type="Proteomes" id="UP001445076">
    <property type="component" value="Unassembled WGS sequence"/>
</dbReference>
<keyword evidence="2" id="KW-0393">Immunoglobulin domain</keyword>
<dbReference type="PANTHER" id="PTHR14340:SF9">
    <property type="entry name" value="FIBRONECTIN TYPE-III DOMAIN-CONTAINING PROTEIN"/>
    <property type="match status" value="1"/>
</dbReference>
<feature type="region of interest" description="Disordered" evidence="3">
    <location>
        <begin position="1220"/>
        <end position="1252"/>
    </location>
</feature>
<evidence type="ECO:0000259" key="4">
    <source>
        <dbReference type="PROSITE" id="PS50835"/>
    </source>
</evidence>
<dbReference type="InterPro" id="IPR003961">
    <property type="entry name" value="FN3_dom"/>
</dbReference>
<dbReference type="FunFam" id="2.60.40.10:FF:000031">
    <property type="entry name" value="Myosin-binding protein C, slow type"/>
    <property type="match status" value="1"/>
</dbReference>
<feature type="region of interest" description="Disordered" evidence="3">
    <location>
        <begin position="324"/>
        <end position="346"/>
    </location>
</feature>
<feature type="compositionally biased region" description="Polar residues" evidence="3">
    <location>
        <begin position="1360"/>
        <end position="1376"/>
    </location>
</feature>
<dbReference type="InterPro" id="IPR036179">
    <property type="entry name" value="Ig-like_dom_sf"/>
</dbReference>
<feature type="region of interest" description="Disordered" evidence="3">
    <location>
        <begin position="1732"/>
        <end position="1784"/>
    </location>
</feature>
<feature type="domain" description="Ig-like" evidence="4">
    <location>
        <begin position="453"/>
        <end position="541"/>
    </location>
</feature>
<dbReference type="SUPFAM" id="SSF49265">
    <property type="entry name" value="Fibronectin type III"/>
    <property type="match status" value="1"/>
</dbReference>
<reference evidence="6 7" key="1">
    <citation type="journal article" date="2024" name="BMC Genomics">
        <title>Genome assembly of redclaw crayfish (Cherax quadricarinatus) provides insights into its immune adaptation and hypoxia tolerance.</title>
        <authorList>
            <person name="Liu Z."/>
            <person name="Zheng J."/>
            <person name="Li H."/>
            <person name="Fang K."/>
            <person name="Wang S."/>
            <person name="He J."/>
            <person name="Zhou D."/>
            <person name="Weng S."/>
            <person name="Chi M."/>
            <person name="Gu Z."/>
            <person name="He J."/>
            <person name="Li F."/>
            <person name="Wang M."/>
        </authorList>
    </citation>
    <scope>NUCLEOTIDE SEQUENCE [LARGE SCALE GENOMIC DNA]</scope>
    <source>
        <strain evidence="6">ZL_2023a</strain>
    </source>
</reference>
<organism evidence="6 7">
    <name type="scientific">Cherax quadricarinatus</name>
    <name type="common">Australian red claw crayfish</name>
    <dbReference type="NCBI Taxonomy" id="27406"/>
    <lineage>
        <taxon>Eukaryota</taxon>
        <taxon>Metazoa</taxon>
        <taxon>Ecdysozoa</taxon>
        <taxon>Arthropoda</taxon>
        <taxon>Crustacea</taxon>
        <taxon>Multicrustacea</taxon>
        <taxon>Malacostraca</taxon>
        <taxon>Eumalacostraca</taxon>
        <taxon>Eucarida</taxon>
        <taxon>Decapoda</taxon>
        <taxon>Pleocyemata</taxon>
        <taxon>Astacidea</taxon>
        <taxon>Parastacoidea</taxon>
        <taxon>Parastacidae</taxon>
        <taxon>Cherax</taxon>
    </lineage>
</organism>
<dbReference type="PROSITE" id="PS50853">
    <property type="entry name" value="FN3"/>
    <property type="match status" value="2"/>
</dbReference>
<accession>A0AAW0XSY7</accession>
<feature type="region of interest" description="Disordered" evidence="3">
    <location>
        <begin position="1354"/>
        <end position="1378"/>
    </location>
</feature>
<dbReference type="Pfam" id="PF07679">
    <property type="entry name" value="I-set"/>
    <property type="match status" value="2"/>
</dbReference>
<dbReference type="CDD" id="cd00063">
    <property type="entry name" value="FN3"/>
    <property type="match status" value="2"/>
</dbReference>
<evidence type="ECO:0000259" key="5">
    <source>
        <dbReference type="PROSITE" id="PS50853"/>
    </source>
</evidence>
<dbReference type="PROSITE" id="PS50835">
    <property type="entry name" value="IG_LIKE"/>
    <property type="match status" value="1"/>
</dbReference>
<keyword evidence="1" id="KW-0677">Repeat</keyword>
<dbReference type="GO" id="GO:0009653">
    <property type="term" value="P:anatomical structure morphogenesis"/>
    <property type="evidence" value="ECO:0007669"/>
    <property type="project" value="UniProtKB-ARBA"/>
</dbReference>
<dbReference type="SUPFAM" id="SSF48726">
    <property type="entry name" value="Immunoglobulin"/>
    <property type="match status" value="2"/>
</dbReference>
<feature type="region of interest" description="Disordered" evidence="3">
    <location>
        <begin position="250"/>
        <end position="281"/>
    </location>
</feature>
<dbReference type="InterPro" id="IPR013098">
    <property type="entry name" value="Ig_I-set"/>
</dbReference>
<dbReference type="PRINTS" id="PR00014">
    <property type="entry name" value="FNTYPEIII"/>
</dbReference>
<dbReference type="GO" id="GO:0030154">
    <property type="term" value="P:cell differentiation"/>
    <property type="evidence" value="ECO:0007669"/>
    <property type="project" value="UniProtKB-ARBA"/>
</dbReference>
<protein>
    <recommendedName>
        <fullName evidence="8">Titin</fullName>
    </recommendedName>
</protein>
<feature type="compositionally biased region" description="Basic and acidic residues" evidence="3">
    <location>
        <begin position="1"/>
        <end position="33"/>
    </location>
</feature>
<evidence type="ECO:0000256" key="1">
    <source>
        <dbReference type="ARBA" id="ARBA00022737"/>
    </source>
</evidence>
<dbReference type="SMART" id="SM00060">
    <property type="entry name" value="FN3"/>
    <property type="match status" value="2"/>
</dbReference>
<feature type="region of interest" description="Disordered" evidence="3">
    <location>
        <begin position="1"/>
        <end position="143"/>
    </location>
</feature>
<dbReference type="PANTHER" id="PTHR14340">
    <property type="entry name" value="MICROFIBRIL-ASSOCIATED GLYCOPROTEIN 3"/>
    <property type="match status" value="1"/>
</dbReference>
<feature type="domain" description="Fibronectin type-III" evidence="5">
    <location>
        <begin position="644"/>
        <end position="737"/>
    </location>
</feature>
<keyword evidence="7" id="KW-1185">Reference proteome</keyword>
<proteinExistence type="predicted"/>
<feature type="compositionally biased region" description="Basic and acidic residues" evidence="3">
    <location>
        <begin position="1442"/>
        <end position="1457"/>
    </location>
</feature>
<feature type="compositionally biased region" description="Basic and acidic residues" evidence="3">
    <location>
        <begin position="250"/>
        <end position="267"/>
    </location>
</feature>
<dbReference type="EMBL" id="JARKIK010000016">
    <property type="protein sequence ID" value="KAK8746932.1"/>
    <property type="molecule type" value="Genomic_DNA"/>
</dbReference>
<evidence type="ECO:0000256" key="3">
    <source>
        <dbReference type="SAM" id="MobiDB-lite"/>
    </source>
</evidence>
<feature type="region of interest" description="Disordered" evidence="3">
    <location>
        <begin position="1431"/>
        <end position="1463"/>
    </location>
</feature>
<evidence type="ECO:0000313" key="6">
    <source>
        <dbReference type="EMBL" id="KAK8746932.1"/>
    </source>
</evidence>
<dbReference type="Gene3D" id="2.60.40.10">
    <property type="entry name" value="Immunoglobulins"/>
    <property type="match status" value="4"/>
</dbReference>
<sequence length="1898" mass="209455">MGNKQGHELSPEEKQKLKEEKEREKKILKEEKERKKREKKEEKKRKKQKKKNKDGIVPELGEEDDDAESVGGSSAWSEKSVGSAPGSWYHSASEPSSKRSSIYLPASAGPGYYQHDCWYPGYEDSGSEKSKSPSRAPSLKDTLNIRASSLERYPLGVPKGEPIEPLHKAGSLDLSSAVAKSYLKEREKRHSEDDVAATIASRYDETLRSSRDNIERTTVEKLSLINKIVSERTSVTDRVSLDSSVYHSVEEGSVRGEKRKASLEERGALSTTEGGLGSDAKRQSLDYASDHTSITGSIYYSADEGGSIAGSVYYSAASGSEVEDHADENELLGKERPSAPGKPQAVDREGSALSRLAYIKVANDALLLRWDAPHTDGGSPITGYILERSEGLGEMWVRVNLVPIKETEFAVANLVGGREYRFRVSAENAVGISEPSLSSEVVSISTDQEATEPHFLKELRDAIAVENQRVEFSVDIIGTPPPDITWYNNGFEVYDTRRFEFKVEGDRYTLVLKEAKLTDEGDIRVRATNRVGVASSQAALTVQAPPHIKLPAQYEQGLIFDTDELIRLRVPYTGRPQPHASWTHNGKQVEGDERHAVDVSEKYATLKIAGAYRMDKGMYTIKLSNPQGEDTASFFVTVTDRPGPPSVPTITDLSGTSVTLRWDSPQDDGGCRISNYLVEYFRVGWDVWLKAASSRITWTQLSDLIVGSEYRFRIKAENAYGVSEPGEESDQILIEDAKSPTGYENIDTSGDRSLQNCNQEIASEGSFSERTFTSQMSDHSGMVIETVSLKRSQALYEEELMKRNRLLCFPSMGSYNSDSDSDVTLMQQQKIFNKEVDLSNSDTDISNTDTSELSDESWVSSGTLSLDQSTTSLLGPIVSESLCRLKSLEKFVVGTQFDIVSGGLTPTHHLGTLKSTITENIQEETINFIATVQVYQPWATPGNSPFTYNYRTTDEIVTDRGLDLHNKSDATPTASDVRTNDNDYCCFNELHIGVSENLSSDRLETNPSDKFIANQKVRNTCDDSVRGNRIMTNTLHDRVITRQALWDPSKGAAENQTAKNDNVGYLTNQIKSAVCKEVKTNQTVKDIHEKGSMETQLIKSVGGEDAPVHQVVKDGYCVAIADHVASGLYGARATKNQVMRVTNIEGVAGSHLKRDISNVETTTIQEIKDVHSSGVNVNNAEGDTDNEGTATNKIKRELHNYTAVNNRVMNSLSYKELAVNESNNSSSEEPSVNRASRKIANSSEATDRGRSFLSEEATVNQVFRNLRREAALAQEVGRTVDQGARNKQFSSVESEVSAAGGQWTMQGRVAIANQFRIICGGLASMTHLGNINTRGITGQDNSIYDEVDTDYSEISEDESTYNGSTWRGEKGSNSSLDTEHYEQDLRNGFEPLVLDAAAVNQKDFLSPEGPAVNILRGTTIRKMVASHQSLLEHPGTSGYQETPRKDNNEASRQESKNSLRSTSTVFRTAQDTDVSNCHFTNPNHEGMISGSTDDLGQIQGVDNPFYMTEDKSSVNYQYSITNKTVIAPKDKISSLPGDIAIHLDGNEAIRSVRSKKISQGLNCVYPREPVSHLTFTSNTVKDKSVNQGLNPLTEDSPYTVYQNVDEFSSWEPKIKEEITSRIDLLEELVYRCLENEDITMNTLGVTDKEGLVAPSPLAPLSRVSSSGRLDVSRGELQHLINDLGELVNSMNEKSRILSADNVSKFFKKTSSVVRDHSLSPVGHQSTGYAVDSGSYHSVIDDGSNQSVVDDESNQSVVDDGSCHSAVDNKSDRSVVDVGSNRSSRPQSLSEVDWILEDLPYNSHPENLADIFLPYGQVNIQSYILDRITYLDEVMNRCLEHEDVTLNTLGSPPATPYLQPSAEVQEESIDSSKLELKHLIENLGSMINGLSQKFNAHSP</sequence>
<feature type="domain" description="Fibronectin type-III" evidence="5">
    <location>
        <begin position="352"/>
        <end position="449"/>
    </location>
</feature>
<dbReference type="InterPro" id="IPR013783">
    <property type="entry name" value="Ig-like_fold"/>
</dbReference>
<dbReference type="Pfam" id="PF00041">
    <property type="entry name" value="fn3"/>
    <property type="match status" value="2"/>
</dbReference>
<feature type="compositionally biased region" description="Basic residues" evidence="3">
    <location>
        <begin position="34"/>
        <end position="52"/>
    </location>
</feature>
<evidence type="ECO:0000256" key="2">
    <source>
        <dbReference type="ARBA" id="ARBA00023319"/>
    </source>
</evidence>
<evidence type="ECO:0000313" key="7">
    <source>
        <dbReference type="Proteomes" id="UP001445076"/>
    </source>
</evidence>
<name>A0AAW0XSY7_CHEQU</name>
<dbReference type="SMART" id="SM00409">
    <property type="entry name" value="IG"/>
    <property type="match status" value="2"/>
</dbReference>
<dbReference type="InterPro" id="IPR003599">
    <property type="entry name" value="Ig_sub"/>
</dbReference>
<gene>
    <name evidence="6" type="ORF">OTU49_016903</name>
</gene>
<evidence type="ECO:0008006" key="8">
    <source>
        <dbReference type="Google" id="ProtNLM"/>
    </source>
</evidence>
<feature type="compositionally biased region" description="Low complexity" evidence="3">
    <location>
        <begin position="1220"/>
        <end position="1229"/>
    </location>
</feature>
<dbReference type="InterPro" id="IPR036116">
    <property type="entry name" value="FN3_sf"/>
</dbReference>
<comment type="caution">
    <text evidence="6">The sequence shown here is derived from an EMBL/GenBank/DDBJ whole genome shotgun (WGS) entry which is preliminary data.</text>
</comment>
<dbReference type="InterPro" id="IPR007110">
    <property type="entry name" value="Ig-like_dom"/>
</dbReference>
<dbReference type="FunFam" id="2.60.40.10:FF:000612">
    <property type="entry name" value="palladin isoform X1"/>
    <property type="match status" value="1"/>
</dbReference>